<gene>
    <name evidence="1" type="ORF">ABZ510_03005</name>
</gene>
<name>A0ABV2WIT9_9NOCA</name>
<evidence type="ECO:0000313" key="1">
    <source>
        <dbReference type="EMBL" id="MEU1950805.1"/>
    </source>
</evidence>
<protein>
    <submittedName>
        <fullName evidence="1">Uncharacterized protein</fullName>
    </submittedName>
</protein>
<accession>A0ABV2WIT9</accession>
<evidence type="ECO:0000313" key="2">
    <source>
        <dbReference type="Proteomes" id="UP001550628"/>
    </source>
</evidence>
<organism evidence="1 2">
    <name type="scientific">Nocardia rhamnosiphila</name>
    <dbReference type="NCBI Taxonomy" id="426716"/>
    <lineage>
        <taxon>Bacteria</taxon>
        <taxon>Bacillati</taxon>
        <taxon>Actinomycetota</taxon>
        <taxon>Actinomycetes</taxon>
        <taxon>Mycobacteriales</taxon>
        <taxon>Nocardiaceae</taxon>
        <taxon>Nocardia</taxon>
    </lineage>
</organism>
<comment type="caution">
    <text evidence="1">The sequence shown here is derived from an EMBL/GenBank/DDBJ whole genome shotgun (WGS) entry which is preliminary data.</text>
</comment>
<dbReference type="Proteomes" id="UP001550628">
    <property type="component" value="Unassembled WGS sequence"/>
</dbReference>
<keyword evidence="2" id="KW-1185">Reference proteome</keyword>
<dbReference type="EMBL" id="JBEYBF010000001">
    <property type="protein sequence ID" value="MEU1950805.1"/>
    <property type="molecule type" value="Genomic_DNA"/>
</dbReference>
<dbReference type="RefSeq" id="WP_356954231.1">
    <property type="nucleotide sequence ID" value="NZ_JBEYBD010000002.1"/>
</dbReference>
<reference evidence="1 2" key="1">
    <citation type="submission" date="2024-06" db="EMBL/GenBank/DDBJ databases">
        <title>The Natural Products Discovery Center: Release of the First 8490 Sequenced Strains for Exploring Actinobacteria Biosynthetic Diversity.</title>
        <authorList>
            <person name="Kalkreuter E."/>
            <person name="Kautsar S.A."/>
            <person name="Yang D."/>
            <person name="Bader C.D."/>
            <person name="Teijaro C.N."/>
            <person name="Fluegel L."/>
            <person name="Davis C.M."/>
            <person name="Simpson J.R."/>
            <person name="Lauterbach L."/>
            <person name="Steele A.D."/>
            <person name="Gui C."/>
            <person name="Meng S."/>
            <person name="Li G."/>
            <person name="Viehrig K."/>
            <person name="Ye F."/>
            <person name="Su P."/>
            <person name="Kiefer A.F."/>
            <person name="Nichols A."/>
            <person name="Cepeda A.J."/>
            <person name="Yan W."/>
            <person name="Fan B."/>
            <person name="Jiang Y."/>
            <person name="Adhikari A."/>
            <person name="Zheng C.-J."/>
            <person name="Schuster L."/>
            <person name="Cowan T.M."/>
            <person name="Smanski M.J."/>
            <person name="Chevrette M.G."/>
            <person name="De Carvalho L.P.S."/>
            <person name="Shen B."/>
        </authorList>
    </citation>
    <scope>NUCLEOTIDE SEQUENCE [LARGE SCALE GENOMIC DNA]</scope>
    <source>
        <strain evidence="1 2">NPDC019708</strain>
    </source>
</reference>
<proteinExistence type="predicted"/>
<sequence>MGFVRVVRGEIAATRQRRAGCSGSLQLFGTCIFLKLWKFFPNPLYSGWIESRGPALTQKMGATTSSASTCLVVWMVMPVRHPERKTALDPNIVMGWINDGLILLSNGLTVASQVLWLVLSFV</sequence>